<dbReference type="SUPFAM" id="SSF52540">
    <property type="entry name" value="P-loop containing nucleoside triphosphate hydrolases"/>
    <property type="match status" value="1"/>
</dbReference>
<dbReference type="Gene3D" id="3.40.50.300">
    <property type="entry name" value="P-loop containing nucleotide triphosphate hydrolases"/>
    <property type="match status" value="1"/>
</dbReference>
<comment type="caution">
    <text evidence="8">The sequence shown here is derived from an EMBL/GenBank/DDBJ whole genome shotgun (WGS) entry which is preliminary data.</text>
</comment>
<dbReference type="SMART" id="SM01043">
    <property type="entry name" value="BTAD"/>
    <property type="match status" value="1"/>
</dbReference>
<dbReference type="Pfam" id="PF03704">
    <property type="entry name" value="BTAD"/>
    <property type="match status" value="1"/>
</dbReference>
<dbReference type="InterPro" id="IPR027417">
    <property type="entry name" value="P-loop_NTPase"/>
</dbReference>
<dbReference type="Gene3D" id="1.25.40.10">
    <property type="entry name" value="Tetratricopeptide repeat domain"/>
    <property type="match status" value="1"/>
</dbReference>
<keyword evidence="3 5" id="KW-0238">DNA-binding</keyword>
<organism evidence="8 9">
    <name type="scientific">Paractinoplanes deccanensis</name>
    <dbReference type="NCBI Taxonomy" id="113561"/>
    <lineage>
        <taxon>Bacteria</taxon>
        <taxon>Bacillati</taxon>
        <taxon>Actinomycetota</taxon>
        <taxon>Actinomycetes</taxon>
        <taxon>Micromonosporales</taxon>
        <taxon>Micromonosporaceae</taxon>
        <taxon>Paractinoplanes</taxon>
    </lineage>
</organism>
<dbReference type="SUPFAM" id="SSF48452">
    <property type="entry name" value="TPR-like"/>
    <property type="match status" value="1"/>
</dbReference>
<evidence type="ECO:0000256" key="5">
    <source>
        <dbReference type="PROSITE-ProRule" id="PRU01091"/>
    </source>
</evidence>
<evidence type="ECO:0000256" key="1">
    <source>
        <dbReference type="ARBA" id="ARBA00005820"/>
    </source>
</evidence>
<dbReference type="PANTHER" id="PTHR35807:SF1">
    <property type="entry name" value="TRANSCRIPTIONAL REGULATOR REDD"/>
    <property type="match status" value="1"/>
</dbReference>
<dbReference type="InterPro" id="IPR051677">
    <property type="entry name" value="AfsR-DnrI-RedD_regulator"/>
</dbReference>
<evidence type="ECO:0000256" key="6">
    <source>
        <dbReference type="SAM" id="MobiDB-lite"/>
    </source>
</evidence>
<evidence type="ECO:0000256" key="2">
    <source>
        <dbReference type="ARBA" id="ARBA00023015"/>
    </source>
</evidence>
<reference evidence="8 9" key="1">
    <citation type="submission" date="2021-01" db="EMBL/GenBank/DDBJ databases">
        <title>Whole genome shotgun sequence of Actinoplanes deccanensis NBRC 13994.</title>
        <authorList>
            <person name="Komaki H."/>
            <person name="Tamura T."/>
        </authorList>
    </citation>
    <scope>NUCLEOTIDE SEQUENCE [LARGE SCALE GENOMIC DNA]</scope>
    <source>
        <strain evidence="8 9">NBRC 13994</strain>
    </source>
</reference>
<evidence type="ECO:0000256" key="3">
    <source>
        <dbReference type="ARBA" id="ARBA00023125"/>
    </source>
</evidence>
<evidence type="ECO:0000256" key="4">
    <source>
        <dbReference type="ARBA" id="ARBA00023163"/>
    </source>
</evidence>
<keyword evidence="2" id="KW-0805">Transcription regulation</keyword>
<accession>A0ABQ3Y5Z0</accession>
<proteinExistence type="inferred from homology"/>
<protein>
    <recommendedName>
        <fullName evidence="7">OmpR/PhoB-type domain-containing protein</fullName>
    </recommendedName>
</protein>
<evidence type="ECO:0000313" key="8">
    <source>
        <dbReference type="EMBL" id="GID75406.1"/>
    </source>
</evidence>
<dbReference type="SMART" id="SM00862">
    <property type="entry name" value="Trans_reg_C"/>
    <property type="match status" value="1"/>
</dbReference>
<feature type="DNA-binding region" description="OmpR/PhoB-type" evidence="5">
    <location>
        <begin position="1"/>
        <end position="100"/>
    </location>
</feature>
<dbReference type="Proteomes" id="UP000609879">
    <property type="component" value="Unassembled WGS sequence"/>
</dbReference>
<feature type="domain" description="OmpR/PhoB-type" evidence="7">
    <location>
        <begin position="1"/>
        <end position="100"/>
    </location>
</feature>
<dbReference type="PROSITE" id="PS51755">
    <property type="entry name" value="OMPR_PHOB"/>
    <property type="match status" value="1"/>
</dbReference>
<name>A0ABQ3Y5Z0_9ACTN</name>
<dbReference type="EMBL" id="BOMI01000077">
    <property type="protein sequence ID" value="GID75406.1"/>
    <property type="molecule type" value="Genomic_DNA"/>
</dbReference>
<keyword evidence="4" id="KW-0804">Transcription</keyword>
<comment type="similarity">
    <text evidence="1">Belongs to the AfsR/DnrI/RedD regulatory family.</text>
</comment>
<keyword evidence="9" id="KW-1185">Reference proteome</keyword>
<evidence type="ECO:0000259" key="7">
    <source>
        <dbReference type="PROSITE" id="PS51755"/>
    </source>
</evidence>
<evidence type="ECO:0000313" key="9">
    <source>
        <dbReference type="Proteomes" id="UP000609879"/>
    </source>
</evidence>
<dbReference type="InterPro" id="IPR005158">
    <property type="entry name" value="BTAD"/>
</dbReference>
<dbReference type="SUPFAM" id="SSF46894">
    <property type="entry name" value="C-terminal effector domain of the bipartite response regulators"/>
    <property type="match status" value="1"/>
</dbReference>
<dbReference type="InterPro" id="IPR011990">
    <property type="entry name" value="TPR-like_helical_dom_sf"/>
</dbReference>
<feature type="region of interest" description="Disordered" evidence="6">
    <location>
        <begin position="506"/>
        <end position="640"/>
    </location>
</feature>
<gene>
    <name evidence="8" type="ORF">Ade02nite_40470</name>
</gene>
<dbReference type="PANTHER" id="PTHR35807">
    <property type="entry name" value="TRANSCRIPTIONAL REGULATOR REDD-RELATED"/>
    <property type="match status" value="1"/>
</dbReference>
<dbReference type="PRINTS" id="PR00364">
    <property type="entry name" value="DISEASERSIST"/>
</dbReference>
<feature type="compositionally biased region" description="Basic and acidic residues" evidence="6">
    <location>
        <begin position="583"/>
        <end position="597"/>
    </location>
</feature>
<sequence>MITMRVRVFGGLRLWRDGVEVALGPARQRAVLAVLLAARGTVVRTSELVDAIWSDRPPDSAVNQVRRLIGQVRRLFEPDLPNREDGAWVKPVGDGYRLSLDARVSDLAAFFTLVDDARAVGRAEAAQKYEQALRLARDQPFAELPPALTGLPAFRAIETARVQAAVEAADAALGEPRAHHLLPLLQHYAAAAPLHEPLQARVVRLLTAAGRRAEALAHFEEVRRRLAEELGADPGAELRAAHLDAVTDPATPDANRPAQLPLRVAAFSPRPQLADGMAAGRGSGLIVLSGMGGSGKTALAVDWAHRIAGDYPDGQLYLDLRGFEPGGRQLRPVEALATMLLSLGATPNGSADLNALGAQFRSVMAKQRMLVLLDNARDSAQVRPLLPAAPGCLVVITSRNRVPSLVAREGAWPVHVDRLSFRASKDLLALRLGAARLAGEPAAADRLVRLCAGLPLALSIAAARAAVSPQMSLNDVAAELTRQRCLSLRRWVDRAAAAAALARDPYWSPADDSAGRHPRRRARPYPVSASGPPRPPRATGHCCARCSPRSRKPQRQRTPAIDVGVQPPVHHAAGRVEPGRAGGVDRAERCPAHRDSRVPAPARPGLDRRARRSLAANRRAPGGGGVDRETARHLPGSQRRGLAVRVLVARCPARAAPR</sequence>
<dbReference type="Gene3D" id="1.10.10.10">
    <property type="entry name" value="Winged helix-like DNA-binding domain superfamily/Winged helix DNA-binding domain"/>
    <property type="match status" value="1"/>
</dbReference>
<dbReference type="InterPro" id="IPR016032">
    <property type="entry name" value="Sig_transdc_resp-reg_C-effctor"/>
</dbReference>
<dbReference type="InterPro" id="IPR001867">
    <property type="entry name" value="OmpR/PhoB-type_DNA-bd"/>
</dbReference>
<dbReference type="InterPro" id="IPR036388">
    <property type="entry name" value="WH-like_DNA-bd_sf"/>
</dbReference>
<dbReference type="Pfam" id="PF00486">
    <property type="entry name" value="Trans_reg_C"/>
    <property type="match status" value="1"/>
</dbReference>